<evidence type="ECO:0000313" key="2">
    <source>
        <dbReference type="Proteomes" id="UP000288805"/>
    </source>
</evidence>
<dbReference type="EMBL" id="QGNW01000120">
    <property type="protein sequence ID" value="RVW94652.1"/>
    <property type="molecule type" value="Genomic_DNA"/>
</dbReference>
<evidence type="ECO:0000313" key="1">
    <source>
        <dbReference type="EMBL" id="RVW94652.1"/>
    </source>
</evidence>
<organism evidence="1 2">
    <name type="scientific">Vitis vinifera</name>
    <name type="common">Grape</name>
    <dbReference type="NCBI Taxonomy" id="29760"/>
    <lineage>
        <taxon>Eukaryota</taxon>
        <taxon>Viridiplantae</taxon>
        <taxon>Streptophyta</taxon>
        <taxon>Embryophyta</taxon>
        <taxon>Tracheophyta</taxon>
        <taxon>Spermatophyta</taxon>
        <taxon>Magnoliopsida</taxon>
        <taxon>eudicotyledons</taxon>
        <taxon>Gunneridae</taxon>
        <taxon>Pentapetalae</taxon>
        <taxon>rosids</taxon>
        <taxon>Vitales</taxon>
        <taxon>Vitaceae</taxon>
        <taxon>Viteae</taxon>
        <taxon>Vitis</taxon>
    </lineage>
</organism>
<sequence>MGDIDGEEPGHWNTKGQKEKILVSVRLRPSDVKKIQGARSMGCHPVSADGLLYAAPYAVD</sequence>
<dbReference type="Proteomes" id="UP000288805">
    <property type="component" value="Unassembled WGS sequence"/>
</dbReference>
<reference evidence="1 2" key="1">
    <citation type="journal article" date="2018" name="PLoS Genet.">
        <title>Population sequencing reveals clonal diversity and ancestral inbreeding in the grapevine cultivar Chardonnay.</title>
        <authorList>
            <person name="Roach M.J."/>
            <person name="Johnson D.L."/>
            <person name="Bohlmann J."/>
            <person name="van Vuuren H.J."/>
            <person name="Jones S.J."/>
            <person name="Pretorius I.S."/>
            <person name="Schmidt S.A."/>
            <person name="Borneman A.R."/>
        </authorList>
    </citation>
    <scope>NUCLEOTIDE SEQUENCE [LARGE SCALE GENOMIC DNA]</scope>
    <source>
        <strain evidence="2">cv. Chardonnay</strain>
        <tissue evidence="1">Leaf</tissue>
    </source>
</reference>
<gene>
    <name evidence="1" type="ORF">CK203_030864</name>
</gene>
<comment type="caution">
    <text evidence="1">The sequence shown here is derived from an EMBL/GenBank/DDBJ whole genome shotgun (WGS) entry which is preliminary data.</text>
</comment>
<name>A0A438ID65_VITVI</name>
<dbReference type="AlphaFoldDB" id="A0A438ID65"/>
<proteinExistence type="predicted"/>
<protein>
    <submittedName>
        <fullName evidence="1">Uncharacterized protein</fullName>
    </submittedName>
</protein>
<accession>A0A438ID65</accession>